<dbReference type="Proteomes" id="UP000324897">
    <property type="component" value="Unassembled WGS sequence"/>
</dbReference>
<dbReference type="SUPFAM" id="SSF55008">
    <property type="entry name" value="HMA, heavy metal-associated domain"/>
    <property type="match status" value="1"/>
</dbReference>
<dbReference type="PANTHER" id="PTHR46413">
    <property type="entry name" value="HEAVY METAL-ASSOCIATED ISOPRENYLATED PLANT PROTEIN 6"/>
    <property type="match status" value="1"/>
</dbReference>
<accession>A0A5J9T4F9</accession>
<evidence type="ECO:0000259" key="2">
    <source>
        <dbReference type="PROSITE" id="PS50846"/>
    </source>
</evidence>
<dbReference type="InterPro" id="IPR044594">
    <property type="entry name" value="HIPP01/3/5/6"/>
</dbReference>
<evidence type="ECO:0000313" key="4">
    <source>
        <dbReference type="Proteomes" id="UP000324897"/>
    </source>
</evidence>
<dbReference type="EMBL" id="RWGY01000051">
    <property type="protein sequence ID" value="TVU06212.1"/>
    <property type="molecule type" value="Genomic_DNA"/>
</dbReference>
<gene>
    <name evidence="3" type="ORF">EJB05_49413</name>
</gene>
<protein>
    <recommendedName>
        <fullName evidence="2">HMA domain-containing protein</fullName>
    </recommendedName>
</protein>
<proteinExistence type="predicted"/>
<dbReference type="PANTHER" id="PTHR46413:SF1">
    <property type="entry name" value="HEAVY METAL-ASSOCIATED ISOPRENYLATED PLANT PROTEIN 6"/>
    <property type="match status" value="1"/>
</dbReference>
<reference evidence="3 4" key="1">
    <citation type="journal article" date="2019" name="Sci. Rep.">
        <title>A high-quality genome of Eragrostis curvula grass provides insights into Poaceae evolution and supports new strategies to enhance forage quality.</title>
        <authorList>
            <person name="Carballo J."/>
            <person name="Santos B.A.C.M."/>
            <person name="Zappacosta D."/>
            <person name="Garbus I."/>
            <person name="Selva J.P."/>
            <person name="Gallo C.A."/>
            <person name="Diaz A."/>
            <person name="Albertini E."/>
            <person name="Caccamo M."/>
            <person name="Echenique V."/>
        </authorList>
    </citation>
    <scope>NUCLEOTIDE SEQUENCE [LARGE SCALE GENOMIC DNA]</scope>
    <source>
        <strain evidence="4">cv. Victoria</strain>
        <tissue evidence="3">Leaf</tissue>
    </source>
</reference>
<evidence type="ECO:0000313" key="3">
    <source>
        <dbReference type="EMBL" id="TVU06212.1"/>
    </source>
</evidence>
<organism evidence="3 4">
    <name type="scientific">Eragrostis curvula</name>
    <name type="common">weeping love grass</name>
    <dbReference type="NCBI Taxonomy" id="38414"/>
    <lineage>
        <taxon>Eukaryota</taxon>
        <taxon>Viridiplantae</taxon>
        <taxon>Streptophyta</taxon>
        <taxon>Embryophyta</taxon>
        <taxon>Tracheophyta</taxon>
        <taxon>Spermatophyta</taxon>
        <taxon>Magnoliopsida</taxon>
        <taxon>Liliopsida</taxon>
        <taxon>Poales</taxon>
        <taxon>Poaceae</taxon>
        <taxon>PACMAD clade</taxon>
        <taxon>Chloridoideae</taxon>
        <taxon>Eragrostideae</taxon>
        <taxon>Eragrostidinae</taxon>
        <taxon>Eragrostis</taxon>
    </lineage>
</organism>
<dbReference type="Pfam" id="PF00403">
    <property type="entry name" value="HMA"/>
    <property type="match status" value="1"/>
</dbReference>
<feature type="non-terminal residue" evidence="3">
    <location>
        <position position="1"/>
    </location>
</feature>
<dbReference type="GO" id="GO:0046872">
    <property type="term" value="F:metal ion binding"/>
    <property type="evidence" value="ECO:0007669"/>
    <property type="project" value="InterPro"/>
</dbReference>
<dbReference type="CDD" id="cd00371">
    <property type="entry name" value="HMA"/>
    <property type="match status" value="1"/>
</dbReference>
<dbReference type="InterPro" id="IPR036163">
    <property type="entry name" value="HMA_dom_sf"/>
</dbReference>
<sequence length="81" mass="8296">MGEETKAAGKGGAGGDKKKDAGAAAGTQPIVLKVDLHCLGCARKIHKAIKRTPGVESVAADVVAGKVVVTGRRMRWSSRNA</sequence>
<comment type="caution">
    <text evidence="3">The sequence shown here is derived from an EMBL/GenBank/DDBJ whole genome shotgun (WGS) entry which is preliminary data.</text>
</comment>
<dbReference type="AlphaFoldDB" id="A0A5J9T4F9"/>
<evidence type="ECO:0000256" key="1">
    <source>
        <dbReference type="SAM" id="MobiDB-lite"/>
    </source>
</evidence>
<dbReference type="Gramene" id="TVU06212">
    <property type="protein sequence ID" value="TVU06212"/>
    <property type="gene ID" value="EJB05_49413"/>
</dbReference>
<keyword evidence="4" id="KW-1185">Reference proteome</keyword>
<dbReference type="PROSITE" id="PS50846">
    <property type="entry name" value="HMA_2"/>
    <property type="match status" value="1"/>
</dbReference>
<feature type="domain" description="HMA" evidence="2">
    <location>
        <begin position="27"/>
        <end position="81"/>
    </location>
</feature>
<dbReference type="InterPro" id="IPR006121">
    <property type="entry name" value="HMA_dom"/>
</dbReference>
<feature type="region of interest" description="Disordered" evidence="1">
    <location>
        <begin position="1"/>
        <end position="24"/>
    </location>
</feature>
<name>A0A5J9T4F9_9POAL</name>
<dbReference type="Gene3D" id="3.30.70.100">
    <property type="match status" value="1"/>
</dbReference>